<feature type="compositionally biased region" description="Gly residues" evidence="5">
    <location>
        <begin position="907"/>
        <end position="935"/>
    </location>
</feature>
<feature type="compositionally biased region" description="Low complexity" evidence="5">
    <location>
        <begin position="852"/>
        <end position="877"/>
    </location>
</feature>
<feature type="compositionally biased region" description="Basic and acidic residues" evidence="5">
    <location>
        <begin position="757"/>
        <end position="782"/>
    </location>
</feature>
<gene>
    <name evidence="7" type="ORF">Esi_0105_0017</name>
</gene>
<feature type="region of interest" description="Disordered" evidence="5">
    <location>
        <begin position="641"/>
        <end position="666"/>
    </location>
</feature>
<protein>
    <submittedName>
        <fullName evidence="7">Exocyst complex component, putative</fullName>
    </submittedName>
</protein>
<dbReference type="AlphaFoldDB" id="D7FH43"/>
<proteinExistence type="inferred from homology"/>
<dbReference type="STRING" id="2880.D7FH43"/>
<accession>D7FH43</accession>
<dbReference type="InterPro" id="IPR016159">
    <property type="entry name" value="Cullin_repeat-like_dom_sf"/>
</dbReference>
<dbReference type="GO" id="GO:0006887">
    <property type="term" value="P:exocytosis"/>
    <property type="evidence" value="ECO:0007669"/>
    <property type="project" value="UniProtKB-KW"/>
</dbReference>
<feature type="compositionally biased region" description="Low complexity" evidence="5">
    <location>
        <begin position="684"/>
        <end position="694"/>
    </location>
</feature>
<dbReference type="OrthoDB" id="642193at2759"/>
<comment type="similarity">
    <text evidence="1">Belongs to the EXO84 family.</text>
</comment>
<evidence type="ECO:0000256" key="2">
    <source>
        <dbReference type="ARBA" id="ARBA00022448"/>
    </source>
</evidence>
<dbReference type="InterPro" id="IPR033961">
    <property type="entry name" value="Exo84"/>
</dbReference>
<dbReference type="Gene3D" id="1.20.58.1210">
    <property type="entry name" value="Exo84p, N-terminal helical domain"/>
    <property type="match status" value="1"/>
</dbReference>
<keyword evidence="8" id="KW-1185">Reference proteome</keyword>
<keyword evidence="3" id="KW-0268">Exocytosis</keyword>
<feature type="compositionally biased region" description="Low complexity" evidence="5">
    <location>
        <begin position="787"/>
        <end position="798"/>
    </location>
</feature>
<dbReference type="InParanoid" id="D7FH43"/>
<evidence type="ECO:0000313" key="7">
    <source>
        <dbReference type="EMBL" id="CBJ28418.1"/>
    </source>
</evidence>
<dbReference type="InterPro" id="IPR042561">
    <property type="entry name" value="Exo84_C_1"/>
</dbReference>
<evidence type="ECO:0000313" key="8">
    <source>
        <dbReference type="Proteomes" id="UP000002630"/>
    </source>
</evidence>
<keyword evidence="4" id="KW-0653">Protein transport</keyword>
<organism evidence="7 8">
    <name type="scientific">Ectocarpus siliculosus</name>
    <name type="common">Brown alga</name>
    <name type="synonym">Conferva siliculosa</name>
    <dbReference type="NCBI Taxonomy" id="2880"/>
    <lineage>
        <taxon>Eukaryota</taxon>
        <taxon>Sar</taxon>
        <taxon>Stramenopiles</taxon>
        <taxon>Ochrophyta</taxon>
        <taxon>PX clade</taxon>
        <taxon>Phaeophyceae</taxon>
        <taxon>Ectocarpales</taxon>
        <taxon>Ectocarpaceae</taxon>
        <taxon>Ectocarpus</taxon>
    </lineage>
</organism>
<feature type="compositionally biased region" description="Low complexity" evidence="5">
    <location>
        <begin position="741"/>
        <end position="751"/>
    </location>
</feature>
<feature type="compositionally biased region" description="Basic and acidic residues" evidence="5">
    <location>
        <begin position="956"/>
        <end position="967"/>
    </location>
</feature>
<feature type="region of interest" description="Disordered" evidence="5">
    <location>
        <begin position="118"/>
        <end position="156"/>
    </location>
</feature>
<dbReference type="GO" id="GO:0015031">
    <property type="term" value="P:protein transport"/>
    <property type="evidence" value="ECO:0007669"/>
    <property type="project" value="UniProtKB-KW"/>
</dbReference>
<dbReference type="Pfam" id="PF08700">
    <property type="entry name" value="VPS51_Exo84_N"/>
    <property type="match status" value="1"/>
</dbReference>
<evidence type="ECO:0000256" key="1">
    <source>
        <dbReference type="ARBA" id="ARBA00007210"/>
    </source>
</evidence>
<dbReference type="EMBL" id="FN649755">
    <property type="protein sequence ID" value="CBJ28418.1"/>
    <property type="molecule type" value="Genomic_DNA"/>
</dbReference>
<evidence type="ECO:0000256" key="4">
    <source>
        <dbReference type="ARBA" id="ARBA00022927"/>
    </source>
</evidence>
<dbReference type="Proteomes" id="UP000002630">
    <property type="component" value="Linkage Group LG30"/>
</dbReference>
<feature type="compositionally biased region" description="Low complexity" evidence="5">
    <location>
        <begin position="892"/>
        <end position="906"/>
    </location>
</feature>
<evidence type="ECO:0000256" key="5">
    <source>
        <dbReference type="SAM" id="MobiDB-lite"/>
    </source>
</evidence>
<feature type="domain" description="Exocyst component Exo84 C-terminal" evidence="6">
    <location>
        <begin position="159"/>
        <end position="309"/>
    </location>
</feature>
<dbReference type="EMBL" id="FN647737">
    <property type="protein sequence ID" value="CBJ28418.1"/>
    <property type="molecule type" value="Genomic_DNA"/>
</dbReference>
<reference evidence="7 8" key="1">
    <citation type="journal article" date="2010" name="Nature">
        <title>The Ectocarpus genome and the independent evolution of multicellularity in brown algae.</title>
        <authorList>
            <person name="Cock J.M."/>
            <person name="Sterck L."/>
            <person name="Rouze P."/>
            <person name="Scornet D."/>
            <person name="Allen A.E."/>
            <person name="Amoutzias G."/>
            <person name="Anthouard V."/>
            <person name="Artiguenave F."/>
            <person name="Aury J.M."/>
            <person name="Badger J.H."/>
            <person name="Beszteri B."/>
            <person name="Billiau K."/>
            <person name="Bonnet E."/>
            <person name="Bothwell J.H."/>
            <person name="Bowler C."/>
            <person name="Boyen C."/>
            <person name="Brownlee C."/>
            <person name="Carrano C.J."/>
            <person name="Charrier B."/>
            <person name="Cho G.Y."/>
            <person name="Coelho S.M."/>
            <person name="Collen J."/>
            <person name="Corre E."/>
            <person name="Da Silva C."/>
            <person name="Delage L."/>
            <person name="Delaroque N."/>
            <person name="Dittami S.M."/>
            <person name="Doulbeau S."/>
            <person name="Elias M."/>
            <person name="Farnham G."/>
            <person name="Gachon C.M."/>
            <person name="Gschloessl B."/>
            <person name="Heesch S."/>
            <person name="Jabbari K."/>
            <person name="Jubin C."/>
            <person name="Kawai H."/>
            <person name="Kimura K."/>
            <person name="Kloareg B."/>
            <person name="Kupper F.C."/>
            <person name="Lang D."/>
            <person name="Le Bail A."/>
            <person name="Leblanc C."/>
            <person name="Lerouge P."/>
            <person name="Lohr M."/>
            <person name="Lopez P.J."/>
            <person name="Martens C."/>
            <person name="Maumus F."/>
            <person name="Michel G."/>
            <person name="Miranda-Saavedra D."/>
            <person name="Morales J."/>
            <person name="Moreau H."/>
            <person name="Motomura T."/>
            <person name="Nagasato C."/>
            <person name="Napoli C.A."/>
            <person name="Nelson D.R."/>
            <person name="Nyvall-Collen P."/>
            <person name="Peters A.F."/>
            <person name="Pommier C."/>
            <person name="Potin P."/>
            <person name="Poulain J."/>
            <person name="Quesneville H."/>
            <person name="Read B."/>
            <person name="Rensing S.A."/>
            <person name="Ritter A."/>
            <person name="Rousvoal S."/>
            <person name="Samanta M."/>
            <person name="Samson G."/>
            <person name="Schroeder D.C."/>
            <person name="Segurens B."/>
            <person name="Strittmatter M."/>
            <person name="Tonon T."/>
            <person name="Tregear J.W."/>
            <person name="Valentin K."/>
            <person name="von Dassow P."/>
            <person name="Yamagishi T."/>
            <person name="Van de Peer Y."/>
            <person name="Wincker P."/>
        </authorList>
    </citation>
    <scope>NUCLEOTIDE SEQUENCE [LARGE SCALE GENOMIC DNA]</scope>
    <source>
        <strain evidence="8">Ec32 / CCAP1310/4</strain>
    </source>
</reference>
<name>D7FH43_ECTSI</name>
<dbReference type="PANTHER" id="PTHR21426">
    <property type="entry name" value="EXOCYST COMPLEX COMPONENT 8"/>
    <property type="match status" value="1"/>
</dbReference>
<feature type="compositionally biased region" description="Low complexity" evidence="5">
    <location>
        <begin position="654"/>
        <end position="666"/>
    </location>
</feature>
<feature type="compositionally biased region" description="Low complexity" evidence="5">
    <location>
        <begin position="123"/>
        <end position="138"/>
    </location>
</feature>
<dbReference type="GO" id="GO:0000145">
    <property type="term" value="C:exocyst"/>
    <property type="evidence" value="ECO:0007669"/>
    <property type="project" value="InterPro"/>
</dbReference>
<dbReference type="SUPFAM" id="SSF74788">
    <property type="entry name" value="Cullin repeat-like"/>
    <property type="match status" value="1"/>
</dbReference>
<feature type="compositionally biased region" description="Gly residues" evidence="5">
    <location>
        <begin position="702"/>
        <end position="716"/>
    </location>
</feature>
<dbReference type="Pfam" id="PF16528">
    <property type="entry name" value="Exo84_C"/>
    <property type="match status" value="1"/>
</dbReference>
<feature type="region of interest" description="Disordered" evidence="5">
    <location>
        <begin position="684"/>
        <end position="877"/>
    </location>
</feature>
<sequence length="967" mass="100150">MSSGRKDKRWLKSVADPDLVSFFEDSQFDAGEYAKGFFEQREASHAAHRVEKLEGLKRQTESALRAEVVRNYQAFMHATEEIRSMEAGLQTLKDLLGSTAVTLQSFRGVHLVETVKPAEKTPAARSNSRAVAAAAAASPEEDDEDGDGPSTSRGLKLPEWLDQAPIELEELLLERKHQEAATLIRRVRDFSANLQNATNLGRGVERIFQKVETMAAGMAERLLAEISAANTLTVWGFREHKSNFALLISLGESEKAAIFFVGERSAMIRRSLRLVEVTADPLSYVGVLSETFFGQVLDAVSAFLKLFCKSARIHERRSIKTGKSTAYYQVYQGVKDCGTAPFCRLVVWVNQQIDQYAVLMGRQIRAITMGPQRITREQSSKKSGAAASSGEDAGFRLGPVASSLFSIVSLMLEEGFAAAAALNTMGFPVGVQLASRLVPDVTHFLASYIDSVKDNLVDAIRKDPFVGVSCPLVRPEALCVGTQEEEDQQAKRAQLTSSARILVLELRDILDYALVLLEPPPPEPEAFSAEDAGVSSPGSVEEEPPEAASYYTRDEFLELEPVIVTSLDKLLRTYLKETLACMRARRDELSSNQSVAVVNNLAEIGGSYVPLLAAWCAQLLPEIANEEEVSNLRDLRSEFQRSAQNPLRAREIASSSGGSSSTAGRLPSAATGTLVAAAAAAQATTTASSAGAGSRSRRSSSSGGGASGTPPIGGAGVPSSSSSSSQRRASGGGASDGIVKAPSGSAAPSGRPSGGGSERRSSGGGGSERRSSGGGGSERRSSGDGSGSRASAATASSSSGGGGGARSGSLPHGDASRDKIPSLKQSLTNRASFSKPSGGASTAVPVTTGRISVTSTSSSATASSSATPVSASALADAAAARAAQAAAAASAASSGNFRSSYVSGNSSGAGGGSAGGGAGGSRGGDAGGAMSGGGSQRRPTLTLKAAREAAQAKAKAAAEAKAARGGK</sequence>
<dbReference type="GO" id="GO:0006893">
    <property type="term" value="P:Golgi to plasma membrane transport"/>
    <property type="evidence" value="ECO:0007669"/>
    <property type="project" value="TreeGrafter"/>
</dbReference>
<feature type="region of interest" description="Disordered" evidence="5">
    <location>
        <begin position="892"/>
        <end position="967"/>
    </location>
</feature>
<keyword evidence="2" id="KW-0813">Transport</keyword>
<dbReference type="PANTHER" id="PTHR21426:SF12">
    <property type="entry name" value="EXOCYST COMPLEX COMPONENT 8"/>
    <property type="match status" value="1"/>
</dbReference>
<evidence type="ECO:0000256" key="3">
    <source>
        <dbReference type="ARBA" id="ARBA00022483"/>
    </source>
</evidence>
<feature type="compositionally biased region" description="Low complexity" evidence="5">
    <location>
        <begin position="717"/>
        <end position="729"/>
    </location>
</feature>
<feature type="compositionally biased region" description="Polar residues" evidence="5">
    <location>
        <begin position="823"/>
        <end position="835"/>
    </location>
</feature>
<evidence type="ECO:0000259" key="6">
    <source>
        <dbReference type="Pfam" id="PF16528"/>
    </source>
</evidence>
<feature type="region of interest" description="Disordered" evidence="5">
    <location>
        <begin position="525"/>
        <end position="547"/>
    </location>
</feature>
<dbReference type="InterPro" id="IPR032403">
    <property type="entry name" value="Exo84_C"/>
</dbReference>